<gene>
    <name evidence="1" type="primary">MRPL20</name>
    <name evidence="1" type="ORF">SPAR_K02880</name>
</gene>
<evidence type="ECO:0000313" key="1">
    <source>
        <dbReference type="RefSeq" id="XP_033767703.1"/>
    </source>
</evidence>
<dbReference type="Pfam" id="PF12824">
    <property type="entry name" value="MRP-L20"/>
    <property type="match status" value="1"/>
</dbReference>
<keyword evidence="1" id="KW-0689">Ribosomal protein</keyword>
<sequence>MIGRSLCCRSLHTGGSAWKQFGFPKTQATSIYNKTKSASNYKGYLKHKDAPGMYYQPSESIATGSVNSETIPRSFMAASDPRRGFDMPVQGTKAKQCPNVLVGKSTVNGKTYHLGPHEIDEIKRLRHENPQKYTRKFLAAKYGISPLFVSIISKPSEQHVQDMGSRLQEIQSRWKDKRHVAREDRKRRKLLWYQA</sequence>
<name>A0A8B8UVG0_SACPA</name>
<dbReference type="VEuPathDB" id="FungiDB:SPAR_K02880"/>
<dbReference type="KEGG" id="spao:SPAR_K02880"/>
<dbReference type="GeneID" id="54632056"/>
<dbReference type="RefSeq" id="XP_033767703.1">
    <property type="nucleotide sequence ID" value="XM_033911812.1"/>
</dbReference>
<reference evidence="1" key="4">
    <citation type="submission" date="2025-08" db="UniProtKB">
        <authorList>
            <consortium name="RefSeq"/>
        </authorList>
    </citation>
    <scope>IDENTIFICATION</scope>
    <source>
        <strain evidence="1">CBS432</strain>
    </source>
</reference>
<reference evidence="1" key="1">
    <citation type="journal article" date="2017" name="Nat. Genet.">
        <title>Contrasting evolutionary genome dynamics between domesticated and wild yeasts.</title>
        <authorList>
            <person name="Yue J.X."/>
            <person name="Li J."/>
            <person name="Aigrain L."/>
            <person name="Hallin J."/>
            <person name="Persson K."/>
            <person name="Oliver K."/>
            <person name="Bergstrom A."/>
            <person name="Coupland P."/>
            <person name="Warringer J."/>
            <person name="Lagomarsino M.C."/>
            <person name="Fischer G."/>
            <person name="Durbin R."/>
            <person name="Liti G."/>
        </authorList>
    </citation>
    <scope>NUCLEOTIDE SEQUENCE</scope>
    <source>
        <strain evidence="1">CBS432</strain>
    </source>
</reference>
<protein>
    <submittedName>
        <fullName evidence="1">Mitochondrial 54S ribosomal protein mL58</fullName>
    </submittedName>
</protein>
<keyword evidence="1" id="KW-0687">Ribonucleoprotein</keyword>
<accession>A0A8B8UVG0</accession>
<dbReference type="OrthoDB" id="6021263at2759"/>
<dbReference type="PANTHER" id="PTHR28266">
    <property type="entry name" value="54S RIBOSOMAL PROTEIN L20, MITOCHONDRIAL"/>
    <property type="match status" value="1"/>
</dbReference>
<dbReference type="GO" id="GO:0003735">
    <property type="term" value="F:structural constituent of ribosome"/>
    <property type="evidence" value="ECO:0007669"/>
    <property type="project" value="TreeGrafter"/>
</dbReference>
<reference evidence="1" key="3">
    <citation type="submission" date="2025-07" db="EMBL/GenBank/DDBJ databases">
        <authorList>
            <consortium name="NCBI Genome Project"/>
        </authorList>
    </citation>
    <scope>NUCLEOTIDE SEQUENCE</scope>
    <source>
        <strain evidence="1">CBS432</strain>
    </source>
</reference>
<dbReference type="InterPro" id="IPR024388">
    <property type="entry name" value="Ribosomal_mL58"/>
</dbReference>
<dbReference type="GO" id="GO:0005762">
    <property type="term" value="C:mitochondrial large ribosomal subunit"/>
    <property type="evidence" value="ECO:0007669"/>
    <property type="project" value="TreeGrafter"/>
</dbReference>
<reference evidence="1" key="2">
    <citation type="submission" date="2020-01" db="EMBL/GenBank/DDBJ databases">
        <title>Population-level Yeast Reference Genomes.</title>
        <authorList>
            <person name="Yue J.-X."/>
        </authorList>
    </citation>
    <scope>NUCLEOTIDE SEQUENCE</scope>
    <source>
        <strain evidence="1">CBS432</strain>
    </source>
</reference>
<dbReference type="AlphaFoldDB" id="A0A8B8UVG0"/>
<proteinExistence type="predicted"/>
<dbReference type="PANTHER" id="PTHR28266:SF1">
    <property type="entry name" value="LARGE RIBOSOMAL SUBUNIT PROTEIN ML58"/>
    <property type="match status" value="1"/>
</dbReference>
<organism evidence="1">
    <name type="scientific">Saccharomyces paradoxus</name>
    <name type="common">Yeast</name>
    <name type="synonym">Saccharomyces douglasii</name>
    <dbReference type="NCBI Taxonomy" id="27291"/>
    <lineage>
        <taxon>Eukaryota</taxon>
        <taxon>Fungi</taxon>
        <taxon>Dikarya</taxon>
        <taxon>Ascomycota</taxon>
        <taxon>Saccharomycotina</taxon>
        <taxon>Saccharomycetes</taxon>
        <taxon>Saccharomycetales</taxon>
        <taxon>Saccharomycetaceae</taxon>
        <taxon>Saccharomyces</taxon>
    </lineage>
</organism>